<protein>
    <submittedName>
        <fullName evidence="4">Uncharacterized protein</fullName>
    </submittedName>
</protein>
<dbReference type="Proteomes" id="UP000035680">
    <property type="component" value="Unassembled WGS sequence"/>
</dbReference>
<evidence type="ECO:0000313" key="4">
    <source>
        <dbReference type="WBParaSite" id="SVE_1888800.1"/>
    </source>
</evidence>
<proteinExistence type="predicted"/>
<feature type="compositionally biased region" description="Polar residues" evidence="1">
    <location>
        <begin position="100"/>
        <end position="111"/>
    </location>
</feature>
<keyword evidence="3" id="KW-1185">Reference proteome</keyword>
<evidence type="ECO:0000313" key="3">
    <source>
        <dbReference type="Proteomes" id="UP000035680"/>
    </source>
</evidence>
<feature type="compositionally biased region" description="Basic residues" evidence="1">
    <location>
        <begin position="35"/>
        <end position="48"/>
    </location>
</feature>
<evidence type="ECO:0000256" key="2">
    <source>
        <dbReference type="SAM" id="SignalP"/>
    </source>
</evidence>
<feature type="region of interest" description="Disordered" evidence="1">
    <location>
        <begin position="19"/>
        <end position="142"/>
    </location>
</feature>
<reference evidence="3" key="1">
    <citation type="submission" date="2014-07" db="EMBL/GenBank/DDBJ databases">
        <authorList>
            <person name="Martin A.A"/>
            <person name="De Silva N."/>
        </authorList>
    </citation>
    <scope>NUCLEOTIDE SEQUENCE</scope>
</reference>
<reference evidence="4" key="2">
    <citation type="submission" date="2015-08" db="UniProtKB">
        <authorList>
            <consortium name="WormBaseParasite"/>
        </authorList>
    </citation>
    <scope>IDENTIFICATION</scope>
</reference>
<name>A0A0K0G2E2_STRVS</name>
<accession>A0A0K0G2E2</accession>
<keyword evidence="2" id="KW-0732">Signal</keyword>
<sequence>MLLIFIFLLLNFIPSFCSKNNNKNSDAKQKNAGTSKKKSMSLREKGKKATGGNGKKLSSEDGPKKKPSNCGVNNNEDAPKIENGNNAVKSYGSPEGNVGDGTTTQTSNRKPNTFHKLLDVPNNAFDCPEKTKKNDVNSYTLK</sequence>
<feature type="signal peptide" evidence="2">
    <location>
        <begin position="1"/>
        <end position="17"/>
    </location>
</feature>
<dbReference type="WBParaSite" id="SVE_1888800.1">
    <property type="protein sequence ID" value="SVE_1888800.1"/>
    <property type="gene ID" value="SVE_1888800"/>
</dbReference>
<organism evidence="3 4">
    <name type="scientific">Strongyloides venezuelensis</name>
    <name type="common">Threadworm</name>
    <dbReference type="NCBI Taxonomy" id="75913"/>
    <lineage>
        <taxon>Eukaryota</taxon>
        <taxon>Metazoa</taxon>
        <taxon>Ecdysozoa</taxon>
        <taxon>Nematoda</taxon>
        <taxon>Chromadorea</taxon>
        <taxon>Rhabditida</taxon>
        <taxon>Tylenchina</taxon>
        <taxon>Panagrolaimomorpha</taxon>
        <taxon>Strongyloidoidea</taxon>
        <taxon>Strongyloididae</taxon>
        <taxon>Strongyloides</taxon>
    </lineage>
</organism>
<evidence type="ECO:0000256" key="1">
    <source>
        <dbReference type="SAM" id="MobiDB-lite"/>
    </source>
</evidence>
<dbReference type="AlphaFoldDB" id="A0A0K0G2E2"/>
<feature type="chain" id="PRO_5005330674" evidence="2">
    <location>
        <begin position="18"/>
        <end position="142"/>
    </location>
</feature>